<dbReference type="HOGENOM" id="CLU_1502238_0_0_10"/>
<keyword evidence="1" id="KW-0812">Transmembrane</keyword>
<proteinExistence type="predicted"/>
<dbReference type="Proteomes" id="UP000000310">
    <property type="component" value="Chromosome"/>
</dbReference>
<keyword evidence="3" id="KW-1185">Reference proteome</keyword>
<dbReference type="KEGG" id="psn:Pedsa_1376"/>
<evidence type="ECO:0000256" key="1">
    <source>
        <dbReference type="SAM" id="Phobius"/>
    </source>
</evidence>
<evidence type="ECO:0000313" key="3">
    <source>
        <dbReference type="Proteomes" id="UP000000310"/>
    </source>
</evidence>
<reference evidence="2 3" key="1">
    <citation type="journal article" date="2011" name="Stand. Genomic Sci.">
        <title>Complete genome sequence of the gliding, heparinolytic Pedobacter saltans type strain (113).</title>
        <authorList>
            <person name="Liolios K."/>
            <person name="Sikorski J."/>
            <person name="Lu M."/>
            <person name="Nolan M."/>
            <person name="Lapidus A."/>
            <person name="Lucas S."/>
            <person name="Hammon N."/>
            <person name="Deshpande S."/>
            <person name="Cheng J.F."/>
            <person name="Tapia R."/>
            <person name="Han C."/>
            <person name="Goodwin L."/>
            <person name="Pitluck S."/>
            <person name="Huntemann M."/>
            <person name="Ivanova N."/>
            <person name="Pagani I."/>
            <person name="Mavromatis K."/>
            <person name="Ovchinikova G."/>
            <person name="Pati A."/>
            <person name="Chen A."/>
            <person name="Palaniappan K."/>
            <person name="Land M."/>
            <person name="Hauser L."/>
            <person name="Brambilla E.M."/>
            <person name="Kotsyurbenko O."/>
            <person name="Rohde M."/>
            <person name="Tindall B.J."/>
            <person name="Abt B."/>
            <person name="Goker M."/>
            <person name="Detter J.C."/>
            <person name="Woyke T."/>
            <person name="Bristow J."/>
            <person name="Eisen J.A."/>
            <person name="Markowitz V."/>
            <person name="Hugenholtz P."/>
            <person name="Klenk H.P."/>
            <person name="Kyrpides N.C."/>
        </authorList>
    </citation>
    <scope>NUCLEOTIDE SEQUENCE [LARGE SCALE GENOMIC DNA]</scope>
    <source>
        <strain evidence="3">ATCC 51119 / DSM 12145 / JCM 21818 / LMG 10337 / NBRC 100064 / NCIMB 13643</strain>
    </source>
</reference>
<name>F0SEQ2_PSESL</name>
<dbReference type="EMBL" id="CP002545">
    <property type="protein sequence ID" value="ADY51942.1"/>
    <property type="molecule type" value="Genomic_DNA"/>
</dbReference>
<accession>F0SEQ2</accession>
<dbReference type="eggNOG" id="ENOG503389K">
    <property type="taxonomic scope" value="Bacteria"/>
</dbReference>
<feature type="transmembrane region" description="Helical" evidence="1">
    <location>
        <begin position="108"/>
        <end position="131"/>
    </location>
</feature>
<sequence>MSKEKNISKQIRQFEALEGKNLEVEARLDELLKLLDKSDLDSSSIKDIQKKFNSVVEKKLSQKQFISEIKEVSIGEIDSLEKLNQLEILLNSNYLDSKQAKKIRFKETFAKIVQVIMGFLMITLGFAMVILPAPPYFEMFTIFHFTYNDGFTLMDLISLIIIASGIYIIIKSYLKFNNE</sequence>
<dbReference type="RefSeq" id="WP_013632441.1">
    <property type="nucleotide sequence ID" value="NC_015177.1"/>
</dbReference>
<gene>
    <name evidence="2" type="ordered locus">Pedsa_1376</name>
</gene>
<keyword evidence="1" id="KW-1133">Transmembrane helix</keyword>
<dbReference type="AlphaFoldDB" id="F0SEQ2"/>
<keyword evidence="1" id="KW-0472">Membrane</keyword>
<evidence type="ECO:0000313" key="2">
    <source>
        <dbReference type="EMBL" id="ADY51942.1"/>
    </source>
</evidence>
<organism evidence="2 3">
    <name type="scientific">Pseudopedobacter saltans (strain ATCC 51119 / DSM 12145 / JCM 21818 / CCUG 39354 / LMG 10337 / NBRC 100064 / NCIMB 13643)</name>
    <name type="common">Pedobacter saltans</name>
    <dbReference type="NCBI Taxonomy" id="762903"/>
    <lineage>
        <taxon>Bacteria</taxon>
        <taxon>Pseudomonadati</taxon>
        <taxon>Bacteroidota</taxon>
        <taxon>Sphingobacteriia</taxon>
        <taxon>Sphingobacteriales</taxon>
        <taxon>Sphingobacteriaceae</taxon>
        <taxon>Pseudopedobacter</taxon>
    </lineage>
</organism>
<dbReference type="OrthoDB" id="663655at2"/>
<dbReference type="STRING" id="762903.Pedsa_1376"/>
<feature type="transmembrane region" description="Helical" evidence="1">
    <location>
        <begin position="151"/>
        <end position="170"/>
    </location>
</feature>
<protein>
    <submittedName>
        <fullName evidence="2">Uncharacterized protein</fullName>
    </submittedName>
</protein>
<reference evidence="3" key="2">
    <citation type="submission" date="2011-02" db="EMBL/GenBank/DDBJ databases">
        <title>The complete genome of Pedobacter saltans DSM 12145.</title>
        <authorList>
            <consortium name="US DOE Joint Genome Institute (JGI-PGF)"/>
            <person name="Lucas S."/>
            <person name="Copeland A."/>
            <person name="Lapidus A."/>
            <person name="Bruce D."/>
            <person name="Goodwin L."/>
            <person name="Pitluck S."/>
            <person name="Kyrpides N."/>
            <person name="Mavromatis K."/>
            <person name="Pagani I."/>
            <person name="Ivanova N."/>
            <person name="Ovchinnikova G."/>
            <person name="Lu M."/>
            <person name="Detter J.C."/>
            <person name="Han C."/>
            <person name="Land M."/>
            <person name="Hauser L."/>
            <person name="Markowitz V."/>
            <person name="Cheng J.-F."/>
            <person name="Hugenholtz P."/>
            <person name="Woyke T."/>
            <person name="Wu D."/>
            <person name="Tindall B."/>
            <person name="Pomrenke H.G."/>
            <person name="Brambilla E."/>
            <person name="Klenk H.-P."/>
            <person name="Eisen J.A."/>
        </authorList>
    </citation>
    <scope>NUCLEOTIDE SEQUENCE [LARGE SCALE GENOMIC DNA]</scope>
    <source>
        <strain evidence="3">ATCC 51119 / DSM 12145 / JCM 21818 / LMG 10337 / NBRC 100064 / NCIMB 13643</strain>
    </source>
</reference>